<dbReference type="STRING" id="292564.Cyagr_1911"/>
<evidence type="ECO:0000256" key="2">
    <source>
        <dbReference type="ARBA" id="ARBA00022649"/>
    </source>
</evidence>
<dbReference type="OrthoDB" id="129822at2"/>
<evidence type="ECO:0000313" key="4">
    <source>
        <dbReference type="Proteomes" id="UP000010388"/>
    </source>
</evidence>
<dbReference type="RefSeq" id="WP_015109493.1">
    <property type="nucleotide sequence ID" value="NC_019675.1"/>
</dbReference>
<dbReference type="KEGG" id="cgc:Cyagr_1911"/>
<dbReference type="InterPro" id="IPR003477">
    <property type="entry name" value="PemK-like"/>
</dbReference>
<dbReference type="Pfam" id="PF02452">
    <property type="entry name" value="PemK_toxin"/>
    <property type="match status" value="1"/>
</dbReference>
<dbReference type="InterPro" id="IPR011067">
    <property type="entry name" value="Plasmid_toxin/cell-grow_inhib"/>
</dbReference>
<proteinExistence type="inferred from homology"/>
<organism evidence="3 4">
    <name type="scientific">Cyanobium gracile (strain ATCC 27147 / PCC 6307)</name>
    <dbReference type="NCBI Taxonomy" id="292564"/>
    <lineage>
        <taxon>Bacteria</taxon>
        <taxon>Bacillati</taxon>
        <taxon>Cyanobacteriota</taxon>
        <taxon>Cyanophyceae</taxon>
        <taxon>Synechococcales</taxon>
        <taxon>Prochlorococcaceae</taxon>
        <taxon>Cyanobium</taxon>
    </lineage>
</organism>
<gene>
    <name evidence="3" type="ordered locus">Cyagr_1911</name>
</gene>
<comment type="similarity">
    <text evidence="1">Belongs to the PemK/MazF family.</text>
</comment>
<dbReference type="eggNOG" id="COG2337">
    <property type="taxonomic scope" value="Bacteria"/>
</dbReference>
<dbReference type="AlphaFoldDB" id="K9P7F0"/>
<dbReference type="HOGENOM" id="CLU_121823_6_0_3"/>
<protein>
    <submittedName>
        <fullName evidence="3">PemK-like protein</fullName>
    </submittedName>
</protein>
<sequence length="115" mass="12386">MGPPAIGDVVLIPFPYSDLSQAKRRPALVIADVGMGDFVLCQITSRSYADRLAISLSESDFAEGGLKRESFVRIGKLFTANFSIISGVAGRLSRVKMSEVLDVLVDILRAGGLER</sequence>
<dbReference type="EMBL" id="CP003495">
    <property type="protein sequence ID" value="AFY29045.1"/>
    <property type="molecule type" value="Genomic_DNA"/>
</dbReference>
<dbReference type="Proteomes" id="UP000010388">
    <property type="component" value="Chromosome"/>
</dbReference>
<name>K9P7F0_CYAGP</name>
<dbReference type="SUPFAM" id="SSF50118">
    <property type="entry name" value="Cell growth inhibitor/plasmid maintenance toxic component"/>
    <property type="match status" value="1"/>
</dbReference>
<evidence type="ECO:0000256" key="1">
    <source>
        <dbReference type="ARBA" id="ARBA00007521"/>
    </source>
</evidence>
<evidence type="ECO:0000313" key="3">
    <source>
        <dbReference type="EMBL" id="AFY29045.1"/>
    </source>
</evidence>
<reference evidence="4" key="1">
    <citation type="journal article" date="2013" name="Proc. Natl. Acad. Sci. U.S.A.">
        <title>Improving the coverage of the cyanobacterial phylum using diversity-driven genome sequencing.</title>
        <authorList>
            <person name="Shih P.M."/>
            <person name="Wu D."/>
            <person name="Latifi A."/>
            <person name="Axen S.D."/>
            <person name="Fewer D.P."/>
            <person name="Talla E."/>
            <person name="Calteau A."/>
            <person name="Cai F."/>
            <person name="Tandeau de Marsac N."/>
            <person name="Rippka R."/>
            <person name="Herdman M."/>
            <person name="Sivonen K."/>
            <person name="Coursin T."/>
            <person name="Laurent T."/>
            <person name="Goodwin L."/>
            <person name="Nolan M."/>
            <person name="Davenport K.W."/>
            <person name="Han C.S."/>
            <person name="Rubin E.M."/>
            <person name="Eisen J.A."/>
            <person name="Woyke T."/>
            <person name="Gugger M."/>
            <person name="Kerfeld C.A."/>
        </authorList>
    </citation>
    <scope>NUCLEOTIDE SEQUENCE [LARGE SCALE GENOMIC DNA]</scope>
    <source>
        <strain evidence="4">ATCC 27147 / PCC 6307</strain>
    </source>
</reference>
<dbReference type="Gene3D" id="2.30.30.110">
    <property type="match status" value="1"/>
</dbReference>
<dbReference type="GO" id="GO:0003677">
    <property type="term" value="F:DNA binding"/>
    <property type="evidence" value="ECO:0007669"/>
    <property type="project" value="InterPro"/>
</dbReference>
<keyword evidence="2" id="KW-1277">Toxin-antitoxin system</keyword>
<accession>K9P7F0</accession>